<name>A0AAD7CJG0_9AGAR</name>
<evidence type="ECO:0000313" key="2">
    <source>
        <dbReference type="EMBL" id="KAJ7650506.1"/>
    </source>
</evidence>
<evidence type="ECO:0000256" key="1">
    <source>
        <dbReference type="SAM" id="MobiDB-lite"/>
    </source>
</evidence>
<sequence>MHVAGDAAITVFLAMDGSKSTSYSQARCQYWSSESCDASSAAAEFQQTSDLPQGNPAAQKSNPDALSRLIASVAVTRELLLLPILCISLDLGRIPDPYPGTFEEMEIAGPCVCRERFLCALLSLDALQLLATIPKVAAASLWPHVWAWIHYIHEYRQVLVPLAIQYQVTKHRSSADFTSLFLDICLLRGRDPPTLGRILATPGFRGSSSNSVLFITQAPSQPMPSAAGEYAGTGPLVNPQLINSGDSPDRVFAEDPLSSTHHLP</sequence>
<gene>
    <name evidence="2" type="ORF">FB45DRAFT_859268</name>
</gene>
<evidence type="ECO:0000313" key="3">
    <source>
        <dbReference type="Proteomes" id="UP001221142"/>
    </source>
</evidence>
<comment type="caution">
    <text evidence="2">The sequence shown here is derived from an EMBL/GenBank/DDBJ whole genome shotgun (WGS) entry which is preliminary data.</text>
</comment>
<dbReference type="Proteomes" id="UP001221142">
    <property type="component" value="Unassembled WGS sequence"/>
</dbReference>
<keyword evidence="3" id="KW-1185">Reference proteome</keyword>
<protein>
    <submittedName>
        <fullName evidence="2">Uncharacterized protein</fullName>
    </submittedName>
</protein>
<dbReference type="AlphaFoldDB" id="A0AAD7CJG0"/>
<dbReference type="EMBL" id="JARKIF010000001">
    <property type="protein sequence ID" value="KAJ7650506.1"/>
    <property type="molecule type" value="Genomic_DNA"/>
</dbReference>
<accession>A0AAD7CJG0</accession>
<proteinExistence type="predicted"/>
<organism evidence="2 3">
    <name type="scientific">Roridomyces roridus</name>
    <dbReference type="NCBI Taxonomy" id="1738132"/>
    <lineage>
        <taxon>Eukaryota</taxon>
        <taxon>Fungi</taxon>
        <taxon>Dikarya</taxon>
        <taxon>Basidiomycota</taxon>
        <taxon>Agaricomycotina</taxon>
        <taxon>Agaricomycetes</taxon>
        <taxon>Agaricomycetidae</taxon>
        <taxon>Agaricales</taxon>
        <taxon>Marasmiineae</taxon>
        <taxon>Mycenaceae</taxon>
        <taxon>Roridomyces</taxon>
    </lineage>
</organism>
<reference evidence="2" key="1">
    <citation type="submission" date="2023-03" db="EMBL/GenBank/DDBJ databases">
        <title>Massive genome expansion in bonnet fungi (Mycena s.s.) driven by repeated elements and novel gene families across ecological guilds.</title>
        <authorList>
            <consortium name="Lawrence Berkeley National Laboratory"/>
            <person name="Harder C.B."/>
            <person name="Miyauchi S."/>
            <person name="Viragh M."/>
            <person name="Kuo A."/>
            <person name="Thoen E."/>
            <person name="Andreopoulos B."/>
            <person name="Lu D."/>
            <person name="Skrede I."/>
            <person name="Drula E."/>
            <person name="Henrissat B."/>
            <person name="Morin E."/>
            <person name="Kohler A."/>
            <person name="Barry K."/>
            <person name="LaButti K."/>
            <person name="Morin E."/>
            <person name="Salamov A."/>
            <person name="Lipzen A."/>
            <person name="Mereny Z."/>
            <person name="Hegedus B."/>
            <person name="Baldrian P."/>
            <person name="Stursova M."/>
            <person name="Weitz H."/>
            <person name="Taylor A."/>
            <person name="Grigoriev I.V."/>
            <person name="Nagy L.G."/>
            <person name="Martin F."/>
            <person name="Kauserud H."/>
        </authorList>
    </citation>
    <scope>NUCLEOTIDE SEQUENCE</scope>
    <source>
        <strain evidence="2">9284</strain>
    </source>
</reference>
<feature type="region of interest" description="Disordered" evidence="1">
    <location>
        <begin position="244"/>
        <end position="264"/>
    </location>
</feature>